<evidence type="ECO:0000256" key="7">
    <source>
        <dbReference type="ARBA" id="ARBA00022777"/>
    </source>
</evidence>
<keyword evidence="5 10" id="KW-0808">Transferase</keyword>
<dbReference type="AlphaFoldDB" id="A0A086J434"/>
<keyword evidence="13" id="KW-1185">Reference proteome</keyword>
<dbReference type="EC" id="2.7.2.3" evidence="4 10"/>
<evidence type="ECO:0000256" key="2">
    <source>
        <dbReference type="ARBA" id="ARBA00001946"/>
    </source>
</evidence>
<dbReference type="EMBL" id="AKIJ01000002">
    <property type="protein sequence ID" value="KFG26902.1"/>
    <property type="molecule type" value="Genomic_DNA"/>
</dbReference>
<comment type="caution">
    <text evidence="12">The sequence shown here is derived from an EMBL/GenBank/DDBJ whole genome shotgun (WGS) entry which is preliminary data.</text>
</comment>
<dbReference type="GeneID" id="77676031"/>
<evidence type="ECO:0000313" key="13">
    <source>
        <dbReference type="Proteomes" id="UP000054524"/>
    </source>
</evidence>
<evidence type="ECO:0000256" key="10">
    <source>
        <dbReference type="RuleBase" id="RU000532"/>
    </source>
</evidence>
<dbReference type="GO" id="GO:0006094">
    <property type="term" value="P:gluconeogenesis"/>
    <property type="evidence" value="ECO:0007669"/>
    <property type="project" value="TreeGrafter"/>
</dbReference>
<evidence type="ECO:0000256" key="1">
    <source>
        <dbReference type="ARBA" id="ARBA00000642"/>
    </source>
</evidence>
<name>A0A086J434_NEMA1</name>
<comment type="similarity">
    <text evidence="3 10">Belongs to the phosphoglycerate kinase family.</text>
</comment>
<dbReference type="InterPro" id="IPR036043">
    <property type="entry name" value="Phosphoglycerate_kinase_sf"/>
</dbReference>
<sequence length="433" mass="47749">MKAWTHEVYSGKKTLGDVDIEGKRVFLRVDYNVPIQDGLVSDKAKIQKSLGTIEYLLRKNVQSIVIASHLGRPGLDADPHNPTDTTMMPVLEALNACLDRAEMPIQFEFEYMANRKTQKKWVMVQNLRTLAVEKDPTDSESKELFDAFIEKNCDLMVNDAFAVLHRDDYSVTQIKLEKIAGLLLDSEMQGVSLILGKARPTQEHSPITSLSRRDKEKFLRVGKDPKNFQTQEQKPIDLLIIGGCKLQDKIKMVKNLAKITSNIFLGGLLSVPLLEHNPSPDVEDLIGCVIFEQVSLFYPVDYVLENLSVVSYKEAAGSASKIKDIGPMTEDMLTSLISQSASLFWNGTLGQAEIKEYAHGTDTALNAIMQRKQQLQKAETKSMLCAGGGDTCGYINISGHADAFDLILTGGGAALAALQGDVLPGVFALSERN</sequence>
<dbReference type="GO" id="GO:0006096">
    <property type="term" value="P:glycolytic process"/>
    <property type="evidence" value="ECO:0007669"/>
    <property type="project" value="InterPro"/>
</dbReference>
<proteinExistence type="inferred from homology"/>
<dbReference type="GO" id="GO:0004618">
    <property type="term" value="F:phosphoglycerate kinase activity"/>
    <property type="evidence" value="ECO:0007669"/>
    <property type="project" value="UniProtKB-EC"/>
</dbReference>
<evidence type="ECO:0000256" key="6">
    <source>
        <dbReference type="ARBA" id="ARBA00022741"/>
    </source>
</evidence>
<dbReference type="Proteomes" id="UP000054524">
    <property type="component" value="Unassembled WGS sequence"/>
</dbReference>
<dbReference type="InterPro" id="IPR015824">
    <property type="entry name" value="Phosphoglycerate_kinase_N"/>
</dbReference>
<dbReference type="PROSITE" id="PS00111">
    <property type="entry name" value="PGLYCERATE_KINASE"/>
    <property type="match status" value="1"/>
</dbReference>
<comment type="subunit">
    <text evidence="11">Monomer.</text>
</comment>
<dbReference type="InterPro" id="IPR001576">
    <property type="entry name" value="Phosphoglycerate_kinase"/>
</dbReference>
<dbReference type="RefSeq" id="XP_052905457.1">
    <property type="nucleotide sequence ID" value="XM_053048697.1"/>
</dbReference>
<dbReference type="Pfam" id="PF00162">
    <property type="entry name" value="PGK"/>
    <property type="match status" value="2"/>
</dbReference>
<keyword evidence="6" id="KW-0547">Nucleotide-binding</keyword>
<dbReference type="OrthoDB" id="275353at2759"/>
<keyword evidence="7 10" id="KW-0418">Kinase</keyword>
<evidence type="ECO:0000256" key="5">
    <source>
        <dbReference type="ARBA" id="ARBA00022679"/>
    </source>
</evidence>
<keyword evidence="8" id="KW-0067">ATP-binding</keyword>
<accession>A0A086J434</accession>
<dbReference type="GO" id="GO:0043531">
    <property type="term" value="F:ADP binding"/>
    <property type="evidence" value="ECO:0007669"/>
    <property type="project" value="TreeGrafter"/>
</dbReference>
<gene>
    <name evidence="12" type="ORF">NESG_01058</name>
</gene>
<dbReference type="PANTHER" id="PTHR11406:SF23">
    <property type="entry name" value="PHOSPHOGLYCERATE KINASE 1, CHLOROPLASTIC-RELATED"/>
    <property type="match status" value="1"/>
</dbReference>
<dbReference type="Gene3D" id="3.40.50.1260">
    <property type="entry name" value="Phosphoglycerate kinase, N-terminal domain"/>
    <property type="match status" value="2"/>
</dbReference>
<comment type="cofactor">
    <cofactor evidence="2">
        <name>Mg(2+)</name>
        <dbReference type="ChEBI" id="CHEBI:18420"/>
    </cofactor>
</comment>
<dbReference type="PANTHER" id="PTHR11406">
    <property type="entry name" value="PHOSPHOGLYCERATE KINASE"/>
    <property type="match status" value="1"/>
</dbReference>
<reference evidence="12 13" key="1">
    <citation type="journal article" date="2014" name="Genome Announc.">
        <title>Genome Sequence of the Microsporidian Species Nematocida sp1 Strain ERTm6 (ATCC PRA-372).</title>
        <authorList>
            <person name="Bakowski M.A."/>
            <person name="Priest M."/>
            <person name="Young S."/>
            <person name="Cuomo C.A."/>
            <person name="Troemel E.R."/>
        </authorList>
    </citation>
    <scope>NUCLEOTIDE SEQUENCE [LARGE SCALE GENOMIC DNA]</scope>
    <source>
        <strain evidence="12 13">ERTm6</strain>
    </source>
</reference>
<dbReference type="HOGENOM" id="CLU_633246_0_0_1"/>
<dbReference type="SUPFAM" id="SSF53748">
    <property type="entry name" value="Phosphoglycerate kinase"/>
    <property type="match status" value="2"/>
</dbReference>
<dbReference type="PRINTS" id="PR00477">
    <property type="entry name" value="PHGLYCKINASE"/>
</dbReference>
<dbReference type="GO" id="GO:0005524">
    <property type="term" value="F:ATP binding"/>
    <property type="evidence" value="ECO:0007669"/>
    <property type="project" value="UniProtKB-KW"/>
</dbReference>
<comment type="catalytic activity">
    <reaction evidence="1 10">
        <text>(2R)-3-phosphoglycerate + ATP = (2R)-3-phospho-glyceroyl phosphate + ADP</text>
        <dbReference type="Rhea" id="RHEA:14801"/>
        <dbReference type="ChEBI" id="CHEBI:30616"/>
        <dbReference type="ChEBI" id="CHEBI:57604"/>
        <dbReference type="ChEBI" id="CHEBI:58272"/>
        <dbReference type="ChEBI" id="CHEBI:456216"/>
        <dbReference type="EC" id="2.7.2.3"/>
    </reaction>
</comment>
<evidence type="ECO:0000256" key="8">
    <source>
        <dbReference type="ARBA" id="ARBA00022840"/>
    </source>
</evidence>
<evidence type="ECO:0000313" key="12">
    <source>
        <dbReference type="EMBL" id="KFG26902.1"/>
    </source>
</evidence>
<evidence type="ECO:0000256" key="4">
    <source>
        <dbReference type="ARBA" id="ARBA00013061"/>
    </source>
</evidence>
<dbReference type="GO" id="GO:0005829">
    <property type="term" value="C:cytosol"/>
    <property type="evidence" value="ECO:0007669"/>
    <property type="project" value="TreeGrafter"/>
</dbReference>
<dbReference type="InterPro" id="IPR015911">
    <property type="entry name" value="Phosphoglycerate_kinase_CS"/>
</dbReference>
<organism evidence="12 13">
    <name type="scientific">Nematocida ausubeli (strain ATCC PRA-371 / ERTm2)</name>
    <name type="common">Nematode killer fungus</name>
    <dbReference type="NCBI Taxonomy" id="1913371"/>
    <lineage>
        <taxon>Eukaryota</taxon>
        <taxon>Fungi</taxon>
        <taxon>Fungi incertae sedis</taxon>
        <taxon>Microsporidia</taxon>
        <taxon>Nematocida</taxon>
    </lineage>
</organism>
<keyword evidence="9" id="KW-0460">Magnesium</keyword>
<evidence type="ECO:0000256" key="3">
    <source>
        <dbReference type="ARBA" id="ARBA00008982"/>
    </source>
</evidence>
<protein>
    <recommendedName>
        <fullName evidence="4 10">Phosphoglycerate kinase</fullName>
        <ecNumber evidence="4 10">2.7.2.3</ecNumber>
    </recommendedName>
</protein>
<evidence type="ECO:0000256" key="11">
    <source>
        <dbReference type="RuleBase" id="RU000696"/>
    </source>
</evidence>
<evidence type="ECO:0000256" key="9">
    <source>
        <dbReference type="ARBA" id="ARBA00022842"/>
    </source>
</evidence>